<feature type="region of interest" description="Disordered" evidence="2">
    <location>
        <begin position="1"/>
        <end position="66"/>
    </location>
</feature>
<keyword evidence="1" id="KW-0694">RNA-binding</keyword>
<feature type="compositionally biased region" description="Polar residues" evidence="2">
    <location>
        <begin position="55"/>
        <end position="66"/>
    </location>
</feature>
<keyword evidence="5" id="KW-1185">Reference proteome</keyword>
<dbReference type="GO" id="GO:0005634">
    <property type="term" value="C:nucleus"/>
    <property type="evidence" value="ECO:0007669"/>
    <property type="project" value="UniProtKB-ARBA"/>
</dbReference>
<reference evidence="4 5" key="1">
    <citation type="journal article" date="2016" name="BMC Genomics">
        <title>Comparative genomic and transcriptomic analyses of the Fuzhuan brick tea-fermentation fungus Aspergillus cristatus.</title>
        <authorList>
            <person name="Ge Y."/>
            <person name="Wang Y."/>
            <person name="Liu Y."/>
            <person name="Tan Y."/>
            <person name="Ren X."/>
            <person name="Zhang X."/>
            <person name="Hyde K.D."/>
            <person name="Liu Y."/>
            <person name="Liu Z."/>
        </authorList>
    </citation>
    <scope>NUCLEOTIDE SEQUENCE [LARGE SCALE GENOMIC DNA]</scope>
    <source>
        <strain evidence="4 5">GZAAS20.1005</strain>
    </source>
</reference>
<evidence type="ECO:0000313" key="4">
    <source>
        <dbReference type="EMBL" id="ODM18828.1"/>
    </source>
</evidence>
<dbReference type="STRING" id="573508.A0A1E3BD62"/>
<gene>
    <name evidence="4" type="ORF">SI65_05445</name>
</gene>
<feature type="region of interest" description="Disordered" evidence="2">
    <location>
        <begin position="88"/>
        <end position="120"/>
    </location>
</feature>
<evidence type="ECO:0000256" key="2">
    <source>
        <dbReference type="SAM" id="MobiDB-lite"/>
    </source>
</evidence>
<dbReference type="InterPro" id="IPR013103">
    <property type="entry name" value="RVT_2"/>
</dbReference>
<dbReference type="OrthoDB" id="4496038at2759"/>
<dbReference type="PANTHER" id="PTHR11439">
    <property type="entry name" value="GAG-POL-RELATED RETROTRANSPOSON"/>
    <property type="match status" value="1"/>
</dbReference>
<dbReference type="GO" id="GO:0015074">
    <property type="term" value="P:DNA integration"/>
    <property type="evidence" value="ECO:0007669"/>
    <property type="project" value="InterPro"/>
</dbReference>
<dbReference type="VEuPathDB" id="FungiDB:SI65_05445"/>
<dbReference type="InterPro" id="IPR054722">
    <property type="entry name" value="PolX-like_BBD"/>
</dbReference>
<dbReference type="Gene3D" id="3.30.420.10">
    <property type="entry name" value="Ribonuclease H-like superfamily/Ribonuclease H"/>
    <property type="match status" value="1"/>
</dbReference>
<dbReference type="Proteomes" id="UP000094569">
    <property type="component" value="Unassembled WGS sequence"/>
</dbReference>
<dbReference type="InterPro" id="IPR036397">
    <property type="entry name" value="RNaseH_sf"/>
</dbReference>
<dbReference type="EMBL" id="JXNT01000005">
    <property type="protein sequence ID" value="ODM18828.1"/>
    <property type="molecule type" value="Genomic_DNA"/>
</dbReference>
<dbReference type="Pfam" id="PF07727">
    <property type="entry name" value="RVT_2"/>
    <property type="match status" value="1"/>
</dbReference>
<dbReference type="SUPFAM" id="SSF53098">
    <property type="entry name" value="Ribonuclease H-like"/>
    <property type="match status" value="1"/>
</dbReference>
<dbReference type="InterPro" id="IPR012337">
    <property type="entry name" value="RNaseH-like_sf"/>
</dbReference>
<dbReference type="Pfam" id="PF22936">
    <property type="entry name" value="Pol_BBD"/>
    <property type="match status" value="1"/>
</dbReference>
<feature type="compositionally biased region" description="Polar residues" evidence="2">
    <location>
        <begin position="393"/>
        <end position="421"/>
    </location>
</feature>
<organism evidence="4 5">
    <name type="scientific">Aspergillus cristatus</name>
    <name type="common">Chinese Fuzhuan brick tea-fermentation fungus</name>
    <name type="synonym">Eurotium cristatum</name>
    <dbReference type="NCBI Taxonomy" id="573508"/>
    <lineage>
        <taxon>Eukaryota</taxon>
        <taxon>Fungi</taxon>
        <taxon>Dikarya</taxon>
        <taxon>Ascomycota</taxon>
        <taxon>Pezizomycotina</taxon>
        <taxon>Eurotiomycetes</taxon>
        <taxon>Eurotiomycetidae</taxon>
        <taxon>Eurotiales</taxon>
        <taxon>Aspergillaceae</taxon>
        <taxon>Aspergillus</taxon>
        <taxon>Aspergillus subgen. Aspergillus</taxon>
    </lineage>
</organism>
<name>A0A1E3BD62_ASPCR</name>
<dbReference type="PANTHER" id="PTHR11439:SF483">
    <property type="entry name" value="PEPTIDE SYNTHASE GLIP-LIKE, PUTATIVE (AFU_ORTHOLOGUE AFUA_3G12920)-RELATED"/>
    <property type="match status" value="1"/>
</dbReference>
<comment type="caution">
    <text evidence="4">The sequence shown here is derived from an EMBL/GenBank/DDBJ whole genome shotgun (WGS) entry which is preliminary data.</text>
</comment>
<feature type="domain" description="Integrase catalytic" evidence="3">
    <location>
        <begin position="689"/>
        <end position="860"/>
    </location>
</feature>
<protein>
    <recommendedName>
        <fullName evidence="3">Integrase catalytic domain-containing protein</fullName>
    </recommendedName>
</protein>
<feature type="compositionally biased region" description="Low complexity" evidence="2">
    <location>
        <begin position="88"/>
        <end position="108"/>
    </location>
</feature>
<dbReference type="PROSITE" id="PS50994">
    <property type="entry name" value="INTEGRASE"/>
    <property type="match status" value="1"/>
</dbReference>
<evidence type="ECO:0000313" key="5">
    <source>
        <dbReference type="Proteomes" id="UP000094569"/>
    </source>
</evidence>
<dbReference type="GO" id="GO:0003723">
    <property type="term" value="F:RNA binding"/>
    <property type="evidence" value="ECO:0007669"/>
    <property type="project" value="UniProtKB-KW"/>
</dbReference>
<sequence>MPPKKNKMPTVLQQETPYTERHHTVDPNAETTSAMDIDDQTQHTIEPANYPVPQTPSDQGGDHNQPQAQEYAHMNAKEHARLAENQPGRQLPRQNQQQFQQIHQQAFQNPHSNHQQQDDRDETIRALREEVEALRQARQPKHMPGGDNQLIEQLARLFERSDGQSAIDREEKRLHQLAKTHWRETRRLQGRENYSEWRKNLLIDADYIGARDVLLHPDRVSKDTPLQTTFFDTSKRLLHTRTLDRLTLDILHQVQTNHTQTPSEILARLDTIYGVSPAEERLLLVKTLMNLKPNGDTVSMMRQWQRITTEIEQKKYDASELCHDIGIVLLGDFQRSFVRTQLDSLFAGSKRDQFHEMDMDDIINQIESRTPPSPHTYKPLSYTIFRQDPWNPNHPTSGPTNRGTHKGGNSQPNSPGPNTSGKRLPLCSHCKRGYHSLDDCWMLHPEKRPPKPDNLNSTSRKPDGFANLVRSTANANDWVLDTGATWTIFGATWTIYDDQSAFVNYMPLTTTSTVGLPDGSTHKVEGIGTIHLPIGEHVVELKNVRYVPALHTRLLSFNQLEKQGFRIQLTAEKPYRFRITSPNGSAFLISRTVEDGMFDRLEAEKGVAYAVNDAKETNENKSKNLTPNRPPPAPIECWHHRLAHMNQHDLQYLHRIGRINIQGKKLLPTCDYCRQAKTTRKIGNGPTPRATQPGRRLHVDIFGGGLTLGKPSDDDAPPANDKYKYAMILTDDATRMRWLFPLQSRDNPNHTIKNHINWLAKIGYQVAYLRGDGEFFRNSQDWPGIKIEPSAPYSPWQNGVSERGIRILLERTRAVLYASGLPRRFWLDALMDTVQKANYLPTSTPLFNDPTPDGNILNEHIKKSAFYIPAEAWENRPMNIAYLRPFGAKIWYHRHGTRKPEDKMDARGASGILLGHRASNIALVWDQEKNTIIDVPDGHVDEGKVSLTNPSFTDPSMTLLTPSTNQQATPQQPYLNNTQPHLDDIMTRPAKGFAAYTVGATSRDVPKTLKLAMNRDDKAKWLHAMEREIAKLESKGIFELVRISDIPKNKRIFPGKWVYDSKEDYEPTDDRSYKARWVILGNLVEKDDMQYDYCKYAPVVFAATTRLLFALAAAYGWHLRKFDIAVAFLNGLLMDEIYMRQPTGFEKGDGLAWRLKNSIYGLTPAARIWYDTMTAVFHRLGFKTCPYDAGLFIHQTRPHLYITTHVDDFQLVAERAEDIEWTKNALANEWEVKDVSDMTHYLGMEVKSEDGCIYLNQREYIKELIKSFGLEKSHPQPTPLPTGLMVDDLPNSTIITREYQRGTGKLQWLAVKTRPDIAEAACLLARFNTAPTKKCWNALLHVIRYLKGTIDEGLIYYPRTQRTVTAQPRGFSDSNWAGPNSDRKSIGGYIFLFGGSPISWQSKRQTCVAMKRQTCVATSSNEAEYMAGSEAAKEAVWLRRLCFEMGLIGHEAPPLELYMDNEGAIALTSTEGTKRSKHIDVRFHHVRDLQALGLVSVESIRSKENPADGLTKILNAPAHRHFLHLINMDRHHHHQTGSAADEEVDEERKI</sequence>
<dbReference type="InterPro" id="IPR001584">
    <property type="entry name" value="Integrase_cat-core"/>
</dbReference>
<accession>A0A1E3BD62</accession>
<proteinExistence type="predicted"/>
<evidence type="ECO:0000259" key="3">
    <source>
        <dbReference type="PROSITE" id="PS50994"/>
    </source>
</evidence>
<feature type="region of interest" description="Disordered" evidence="2">
    <location>
        <begin position="366"/>
        <end position="424"/>
    </location>
</feature>
<evidence type="ECO:0000256" key="1">
    <source>
        <dbReference type="ARBA" id="ARBA00022884"/>
    </source>
</evidence>
<dbReference type="CDD" id="cd09272">
    <property type="entry name" value="RNase_HI_RT_Ty1"/>
    <property type="match status" value="1"/>
</dbReference>